<dbReference type="EMBL" id="WNKX01000011">
    <property type="protein sequence ID" value="MTW12093.1"/>
    <property type="molecule type" value="Genomic_DNA"/>
</dbReference>
<dbReference type="PANTHER" id="PTHR42681:SF6">
    <property type="entry name" value="BLL0263 PROTEIN"/>
    <property type="match status" value="1"/>
</dbReference>
<dbReference type="InterPro" id="IPR050858">
    <property type="entry name" value="Mal-CoA-ACP_Trans/PKS_FabD"/>
</dbReference>
<dbReference type="AlphaFoldDB" id="A0A6L6QKG4"/>
<dbReference type="GO" id="GO:0006633">
    <property type="term" value="P:fatty acid biosynthetic process"/>
    <property type="evidence" value="ECO:0007669"/>
    <property type="project" value="TreeGrafter"/>
</dbReference>
<keyword evidence="3" id="KW-1185">Reference proteome</keyword>
<dbReference type="Gene3D" id="3.30.70.250">
    <property type="entry name" value="Malonyl-CoA ACP transacylase, ACP-binding"/>
    <property type="match status" value="1"/>
</dbReference>
<evidence type="ECO:0000313" key="3">
    <source>
        <dbReference type="Proteomes" id="UP000472320"/>
    </source>
</evidence>
<dbReference type="GO" id="GO:0005829">
    <property type="term" value="C:cytosol"/>
    <property type="evidence" value="ECO:0007669"/>
    <property type="project" value="TreeGrafter"/>
</dbReference>
<protein>
    <submittedName>
        <fullName evidence="2">Acyltransferase domain-containing protein</fullName>
    </submittedName>
</protein>
<gene>
    <name evidence="2" type="ORF">GM658_15920</name>
</gene>
<dbReference type="PANTHER" id="PTHR42681">
    <property type="entry name" value="MALONYL-COA-ACYL CARRIER PROTEIN TRANSACYLASE, MITOCHONDRIAL"/>
    <property type="match status" value="1"/>
</dbReference>
<dbReference type="InterPro" id="IPR016035">
    <property type="entry name" value="Acyl_Trfase/lysoPLipase"/>
</dbReference>
<keyword evidence="2" id="KW-0012">Acyltransferase</keyword>
<comment type="caution">
    <text evidence="2">The sequence shown here is derived from an EMBL/GenBank/DDBJ whole genome shotgun (WGS) entry which is preliminary data.</text>
</comment>
<sequence length="297" mass="30800">MSSRLLILCPGQGGQHTAMYDLARGDPHGAALLARLAPDLPDLSDPASLFANRSAQPAIVAAGLAMWEALRRDSPPPALVAGYSVGELTAYGVAGALSAERTAKLAGQRAELMDACVAPCTPQAMLAISGRRIATLRALLAAKGFHIAIETGEDSCIAGGPAANAAAISLLGARITSLPVAVASHTPYLRAAVAPFARLLGQEKFGTMQAPVLAGIDASAVREQDAAIDCLSRQLAEAILWSDCMDACAERGITAALELGPGSALSKMLSARHPDIDCRSVADFRSLDGVRRWLERV</sequence>
<dbReference type="Pfam" id="PF00698">
    <property type="entry name" value="Acyl_transf_1"/>
    <property type="match status" value="1"/>
</dbReference>
<dbReference type="InterPro" id="IPR001227">
    <property type="entry name" value="Ac_transferase_dom_sf"/>
</dbReference>
<dbReference type="InterPro" id="IPR014043">
    <property type="entry name" value="Acyl_transferase_dom"/>
</dbReference>
<dbReference type="OrthoDB" id="9808564at2"/>
<feature type="domain" description="Malonyl-CoA:ACP transacylase (MAT)" evidence="1">
    <location>
        <begin position="8"/>
        <end position="293"/>
    </location>
</feature>
<dbReference type="GO" id="GO:0004314">
    <property type="term" value="F:[acyl-carrier-protein] S-malonyltransferase activity"/>
    <property type="evidence" value="ECO:0007669"/>
    <property type="project" value="TreeGrafter"/>
</dbReference>
<dbReference type="SMART" id="SM00827">
    <property type="entry name" value="PKS_AT"/>
    <property type="match status" value="1"/>
</dbReference>
<dbReference type="SUPFAM" id="SSF52151">
    <property type="entry name" value="FabD/lysophospholipase-like"/>
    <property type="match status" value="1"/>
</dbReference>
<keyword evidence="2" id="KW-0808">Transferase</keyword>
<dbReference type="Proteomes" id="UP000472320">
    <property type="component" value="Unassembled WGS sequence"/>
</dbReference>
<evidence type="ECO:0000259" key="1">
    <source>
        <dbReference type="SMART" id="SM00827"/>
    </source>
</evidence>
<accession>A0A6L6QKG4</accession>
<evidence type="ECO:0000313" key="2">
    <source>
        <dbReference type="EMBL" id="MTW12093.1"/>
    </source>
</evidence>
<name>A0A6L6QKG4_9BURK</name>
<organism evidence="2 3">
    <name type="scientific">Massilia eburnea</name>
    <dbReference type="NCBI Taxonomy" id="1776165"/>
    <lineage>
        <taxon>Bacteria</taxon>
        <taxon>Pseudomonadati</taxon>
        <taxon>Pseudomonadota</taxon>
        <taxon>Betaproteobacteria</taxon>
        <taxon>Burkholderiales</taxon>
        <taxon>Oxalobacteraceae</taxon>
        <taxon>Telluria group</taxon>
        <taxon>Massilia</taxon>
    </lineage>
</organism>
<dbReference type="Gene3D" id="3.40.366.10">
    <property type="entry name" value="Malonyl-Coenzyme A Acyl Carrier Protein, domain 2"/>
    <property type="match status" value="1"/>
</dbReference>
<dbReference type="RefSeq" id="WP_155455032.1">
    <property type="nucleotide sequence ID" value="NZ_WNKX01000011.1"/>
</dbReference>
<proteinExistence type="predicted"/>
<reference evidence="2 3" key="1">
    <citation type="submission" date="2019-11" db="EMBL/GenBank/DDBJ databases">
        <title>Type strains purchased from KCTC, JCM and DSMZ.</title>
        <authorList>
            <person name="Lu H."/>
        </authorList>
    </citation>
    <scope>NUCLEOTIDE SEQUENCE [LARGE SCALE GENOMIC DNA]</scope>
    <source>
        <strain evidence="2 3">JCM 31587</strain>
    </source>
</reference>